<dbReference type="Proteomes" id="UP000316304">
    <property type="component" value="Unassembled WGS sequence"/>
</dbReference>
<dbReference type="EMBL" id="SJPT01000006">
    <property type="protein sequence ID" value="TWU21564.1"/>
    <property type="molecule type" value="Genomic_DNA"/>
</dbReference>
<accession>A0A5C6CDK8</accession>
<sequence length="104" mass="11618">MSGVEEQGGCQTQSRDPVAITQTGISRRKKPQIKNVLFPKIQARVRIESNIMQSSAGGMQFFADPCEAKFLPQPRPRSRQRLGELCTRWGTKLGCKNGKRDTVV</sequence>
<protein>
    <submittedName>
        <fullName evidence="2">Uncharacterized protein</fullName>
    </submittedName>
</protein>
<reference evidence="2 3" key="1">
    <citation type="submission" date="2019-02" db="EMBL/GenBank/DDBJ databases">
        <title>Deep-cultivation of Planctomycetes and their phenomic and genomic characterization uncovers novel biology.</title>
        <authorList>
            <person name="Wiegand S."/>
            <person name="Jogler M."/>
            <person name="Boedeker C."/>
            <person name="Pinto D."/>
            <person name="Vollmers J."/>
            <person name="Rivas-Marin E."/>
            <person name="Kohn T."/>
            <person name="Peeters S.H."/>
            <person name="Heuer A."/>
            <person name="Rast P."/>
            <person name="Oberbeckmann S."/>
            <person name="Bunk B."/>
            <person name="Jeske O."/>
            <person name="Meyerdierks A."/>
            <person name="Storesund J.E."/>
            <person name="Kallscheuer N."/>
            <person name="Luecker S."/>
            <person name="Lage O.M."/>
            <person name="Pohl T."/>
            <person name="Merkel B.J."/>
            <person name="Hornburger P."/>
            <person name="Mueller R.-W."/>
            <person name="Bruemmer F."/>
            <person name="Labrenz M."/>
            <person name="Spormann A.M."/>
            <person name="Op Den Camp H."/>
            <person name="Overmann J."/>
            <person name="Amann R."/>
            <person name="Jetten M.S.M."/>
            <person name="Mascher T."/>
            <person name="Medema M.H."/>
            <person name="Devos D.P."/>
            <person name="Kaster A.-K."/>
            <person name="Ovreas L."/>
            <person name="Rohde M."/>
            <person name="Galperin M.Y."/>
            <person name="Jogler C."/>
        </authorList>
    </citation>
    <scope>NUCLEOTIDE SEQUENCE [LARGE SCALE GENOMIC DNA]</scope>
    <source>
        <strain evidence="2 3">Pla52o</strain>
    </source>
</reference>
<dbReference type="AlphaFoldDB" id="A0A5C6CDK8"/>
<feature type="compositionally biased region" description="Polar residues" evidence="1">
    <location>
        <begin position="9"/>
        <end position="25"/>
    </location>
</feature>
<organism evidence="2 3">
    <name type="scientific">Novipirellula galeiformis</name>
    <dbReference type="NCBI Taxonomy" id="2528004"/>
    <lineage>
        <taxon>Bacteria</taxon>
        <taxon>Pseudomonadati</taxon>
        <taxon>Planctomycetota</taxon>
        <taxon>Planctomycetia</taxon>
        <taxon>Pirellulales</taxon>
        <taxon>Pirellulaceae</taxon>
        <taxon>Novipirellula</taxon>
    </lineage>
</organism>
<proteinExistence type="predicted"/>
<gene>
    <name evidence="2" type="ORF">Pla52o_37510</name>
</gene>
<feature type="region of interest" description="Disordered" evidence="1">
    <location>
        <begin position="1"/>
        <end position="26"/>
    </location>
</feature>
<evidence type="ECO:0000313" key="3">
    <source>
        <dbReference type="Proteomes" id="UP000316304"/>
    </source>
</evidence>
<name>A0A5C6CDK8_9BACT</name>
<evidence type="ECO:0000256" key="1">
    <source>
        <dbReference type="SAM" id="MobiDB-lite"/>
    </source>
</evidence>
<keyword evidence="3" id="KW-1185">Reference proteome</keyword>
<evidence type="ECO:0000313" key="2">
    <source>
        <dbReference type="EMBL" id="TWU21564.1"/>
    </source>
</evidence>
<comment type="caution">
    <text evidence="2">The sequence shown here is derived from an EMBL/GenBank/DDBJ whole genome shotgun (WGS) entry which is preliminary data.</text>
</comment>